<dbReference type="Pfam" id="PF06580">
    <property type="entry name" value="His_kinase"/>
    <property type="match status" value="1"/>
</dbReference>
<keyword evidence="7" id="KW-0418">Kinase</keyword>
<feature type="domain" description="Histidine kinase/HSP90-like ATPase" evidence="13">
    <location>
        <begin position="485"/>
        <end position="586"/>
    </location>
</feature>
<proteinExistence type="predicted"/>
<keyword evidence="10" id="KW-0902">Two-component regulatory system</keyword>
<comment type="caution">
    <text evidence="15">The sequence shown here is derived from an EMBL/GenBank/DDBJ whole genome shotgun (WGS) entry which is preliminary data.</text>
</comment>
<dbReference type="EMBL" id="QVLV01000024">
    <property type="protein sequence ID" value="RGE56504.1"/>
    <property type="molecule type" value="Genomic_DNA"/>
</dbReference>
<keyword evidence="4" id="KW-0808">Transferase</keyword>
<dbReference type="PANTHER" id="PTHR34220">
    <property type="entry name" value="SENSOR HISTIDINE KINASE YPDA"/>
    <property type="match status" value="1"/>
</dbReference>
<evidence type="ECO:0000259" key="13">
    <source>
        <dbReference type="Pfam" id="PF02518"/>
    </source>
</evidence>
<evidence type="ECO:0000256" key="9">
    <source>
        <dbReference type="ARBA" id="ARBA00022989"/>
    </source>
</evidence>
<reference evidence="15" key="1">
    <citation type="submission" date="2018-08" db="EMBL/GenBank/DDBJ databases">
        <title>A genome reference for cultivated species of the human gut microbiota.</title>
        <authorList>
            <person name="Zou Y."/>
            <person name="Xue W."/>
            <person name="Luo G."/>
        </authorList>
    </citation>
    <scope>NUCLEOTIDE SEQUENCE [LARGE SCALE GENOMIC DNA]</scope>
    <source>
        <strain evidence="15">TF05-5AC</strain>
    </source>
</reference>
<evidence type="ECO:0000256" key="12">
    <source>
        <dbReference type="SAM" id="Phobius"/>
    </source>
</evidence>
<dbReference type="GO" id="GO:0005524">
    <property type="term" value="F:ATP binding"/>
    <property type="evidence" value="ECO:0007669"/>
    <property type="project" value="UniProtKB-KW"/>
</dbReference>
<keyword evidence="16" id="KW-1185">Reference proteome</keyword>
<dbReference type="InterPro" id="IPR050640">
    <property type="entry name" value="Bact_2-comp_sensor_kinase"/>
</dbReference>
<keyword evidence="11 12" id="KW-0472">Membrane</keyword>
<feature type="transmembrane region" description="Helical" evidence="12">
    <location>
        <begin position="289"/>
        <end position="315"/>
    </location>
</feature>
<dbReference type="InterPro" id="IPR003594">
    <property type="entry name" value="HATPase_dom"/>
</dbReference>
<keyword evidence="3" id="KW-0597">Phosphoprotein</keyword>
<dbReference type="Gene3D" id="3.30.565.10">
    <property type="entry name" value="Histidine kinase-like ATPase, C-terminal domain"/>
    <property type="match status" value="1"/>
</dbReference>
<dbReference type="Pfam" id="PF02518">
    <property type="entry name" value="HATPase_c"/>
    <property type="match status" value="1"/>
</dbReference>
<keyword evidence="5 12" id="KW-0812">Transmembrane</keyword>
<evidence type="ECO:0000256" key="11">
    <source>
        <dbReference type="ARBA" id="ARBA00023136"/>
    </source>
</evidence>
<dbReference type="GO" id="GO:0005886">
    <property type="term" value="C:plasma membrane"/>
    <property type="evidence" value="ECO:0007669"/>
    <property type="project" value="UniProtKB-SubCell"/>
</dbReference>
<keyword evidence="2" id="KW-1003">Cell membrane</keyword>
<evidence type="ECO:0000313" key="15">
    <source>
        <dbReference type="EMBL" id="RGE56504.1"/>
    </source>
</evidence>
<comment type="subcellular location">
    <subcellularLocation>
        <location evidence="1">Cell membrane</location>
        <topology evidence="1">Multi-pass membrane protein</topology>
    </subcellularLocation>
</comment>
<keyword evidence="9 12" id="KW-1133">Transmembrane helix</keyword>
<sequence>MKTDYYHKSIIRTKLLRKFLAACVICLLLSGILICFFVGKIVYTVIQDMATSEFTQIQTSVENYVSECYYASYMIQNSKNVIESMQTKADYAPEQYYAKRGVEAQINVMSQLLSLYPITIYLDEKTLYRDNILFRSLDELEKYDSFQNFRNDDSSYIWLPPEQQRSPYLNHVTTVVPFLRKIGDNRTPVAYQKVSISMDEIGDLMSVLPNGNRQLILYSVLHDTVLVTKSSDETIPLMKINKDTLSQIGNLLEQENWGKLSSKNGLYLSFARPVKGTDWIMIMAISSSYLWSILLSILFIWLLMFLILVLSYRYFEKQYTNQMLRKIYLLEENMNNLLHEEFTQIEYTDKEHDELDYLICYYNSILQKFQTLFYNKIRDEQEKRRLELSLIQEQINPHFLYNTLDLIKWKAIDADAPVISDIIFKLSDFYKLSLNNGREFVTISEEIRHVTDYVQLQNYRFETDIQLIVEMPDELLEYKIPKITLQPLVENSIQHGFIVKEDKNDCFIELYGWREGEDITLLIKDNGAGIPQEQLEHILSSNESSYTHGYGIRNIHERIQLYCGEDYGLSYESRLLEGTSVTVRLHAFQNGDM</sequence>
<evidence type="ECO:0000256" key="7">
    <source>
        <dbReference type="ARBA" id="ARBA00022777"/>
    </source>
</evidence>
<evidence type="ECO:0000313" key="16">
    <source>
        <dbReference type="Proteomes" id="UP000260812"/>
    </source>
</evidence>
<evidence type="ECO:0000256" key="10">
    <source>
        <dbReference type="ARBA" id="ARBA00023012"/>
    </source>
</evidence>
<feature type="domain" description="Signal transduction histidine kinase internal region" evidence="14">
    <location>
        <begin position="387"/>
        <end position="463"/>
    </location>
</feature>
<evidence type="ECO:0000256" key="2">
    <source>
        <dbReference type="ARBA" id="ARBA00022475"/>
    </source>
</evidence>
<evidence type="ECO:0008006" key="17">
    <source>
        <dbReference type="Google" id="ProtNLM"/>
    </source>
</evidence>
<feature type="transmembrane region" description="Helical" evidence="12">
    <location>
        <begin position="20"/>
        <end position="43"/>
    </location>
</feature>
<accession>A0A3E3HXD8</accession>
<evidence type="ECO:0000256" key="4">
    <source>
        <dbReference type="ARBA" id="ARBA00022679"/>
    </source>
</evidence>
<gene>
    <name evidence="15" type="ORF">DXC51_23735</name>
</gene>
<dbReference type="Proteomes" id="UP000260812">
    <property type="component" value="Unassembled WGS sequence"/>
</dbReference>
<evidence type="ECO:0000256" key="8">
    <source>
        <dbReference type="ARBA" id="ARBA00022840"/>
    </source>
</evidence>
<keyword evidence="6" id="KW-0547">Nucleotide-binding</keyword>
<evidence type="ECO:0000256" key="3">
    <source>
        <dbReference type="ARBA" id="ARBA00022553"/>
    </source>
</evidence>
<dbReference type="PANTHER" id="PTHR34220:SF11">
    <property type="entry name" value="SENSOR PROTEIN KINASE HPTS"/>
    <property type="match status" value="1"/>
</dbReference>
<organism evidence="15 16">
    <name type="scientific">Eisenbergiella massiliensis</name>
    <dbReference type="NCBI Taxonomy" id="1720294"/>
    <lineage>
        <taxon>Bacteria</taxon>
        <taxon>Bacillati</taxon>
        <taxon>Bacillota</taxon>
        <taxon>Clostridia</taxon>
        <taxon>Lachnospirales</taxon>
        <taxon>Lachnospiraceae</taxon>
        <taxon>Eisenbergiella</taxon>
    </lineage>
</organism>
<dbReference type="InterPro" id="IPR036890">
    <property type="entry name" value="HATPase_C_sf"/>
</dbReference>
<dbReference type="AlphaFoldDB" id="A0A3E3HXD8"/>
<evidence type="ECO:0000256" key="1">
    <source>
        <dbReference type="ARBA" id="ARBA00004651"/>
    </source>
</evidence>
<name>A0A3E3HXD8_9FIRM</name>
<evidence type="ECO:0000256" key="6">
    <source>
        <dbReference type="ARBA" id="ARBA00022741"/>
    </source>
</evidence>
<evidence type="ECO:0000256" key="5">
    <source>
        <dbReference type="ARBA" id="ARBA00022692"/>
    </source>
</evidence>
<keyword evidence="8" id="KW-0067">ATP-binding</keyword>
<dbReference type="InterPro" id="IPR010559">
    <property type="entry name" value="Sig_transdc_His_kin_internal"/>
</dbReference>
<dbReference type="GO" id="GO:0000155">
    <property type="term" value="F:phosphorelay sensor kinase activity"/>
    <property type="evidence" value="ECO:0007669"/>
    <property type="project" value="InterPro"/>
</dbReference>
<dbReference type="SUPFAM" id="SSF55874">
    <property type="entry name" value="ATPase domain of HSP90 chaperone/DNA topoisomerase II/histidine kinase"/>
    <property type="match status" value="1"/>
</dbReference>
<evidence type="ECO:0000259" key="14">
    <source>
        <dbReference type="Pfam" id="PF06580"/>
    </source>
</evidence>
<protein>
    <recommendedName>
        <fullName evidence="17">Sensor histidine kinase</fullName>
    </recommendedName>
</protein>